<feature type="transmembrane region" description="Helical" evidence="6">
    <location>
        <begin position="66"/>
        <end position="89"/>
    </location>
</feature>
<feature type="transmembrane region" description="Helical" evidence="6">
    <location>
        <begin position="329"/>
        <end position="349"/>
    </location>
</feature>
<feature type="transmembrane region" description="Helical" evidence="6">
    <location>
        <begin position="296"/>
        <end position="323"/>
    </location>
</feature>
<keyword evidence="5 6" id="KW-0472">Membrane</keyword>
<dbReference type="Proteomes" id="UP000561417">
    <property type="component" value="Unassembled WGS sequence"/>
</dbReference>
<dbReference type="EMBL" id="JACHIM010000006">
    <property type="protein sequence ID" value="MBB5074214.1"/>
    <property type="molecule type" value="Genomic_DNA"/>
</dbReference>
<evidence type="ECO:0000256" key="2">
    <source>
        <dbReference type="ARBA" id="ARBA00022448"/>
    </source>
</evidence>
<feature type="transmembrane region" description="Helical" evidence="6">
    <location>
        <begin position="255"/>
        <end position="275"/>
    </location>
</feature>
<feature type="transmembrane region" description="Helical" evidence="6">
    <location>
        <begin position="125"/>
        <end position="147"/>
    </location>
</feature>
<feature type="transmembrane region" description="Helical" evidence="6">
    <location>
        <begin position="101"/>
        <end position="119"/>
    </location>
</feature>
<dbReference type="InterPro" id="IPR036259">
    <property type="entry name" value="MFS_trans_sf"/>
</dbReference>
<dbReference type="AlphaFoldDB" id="A0A840NRQ8"/>
<accession>A0A840NRQ8</accession>
<comment type="subcellular location">
    <subcellularLocation>
        <location evidence="1">Endomembrane system</location>
        <topology evidence="1">Multi-pass membrane protein</topology>
    </subcellularLocation>
</comment>
<feature type="transmembrane region" description="Helical" evidence="6">
    <location>
        <begin position="227"/>
        <end position="249"/>
    </location>
</feature>
<feature type="transmembrane region" description="Helical" evidence="6">
    <location>
        <begin position="21"/>
        <end position="46"/>
    </location>
</feature>
<dbReference type="GO" id="GO:0005886">
    <property type="term" value="C:plasma membrane"/>
    <property type="evidence" value="ECO:0007669"/>
    <property type="project" value="TreeGrafter"/>
</dbReference>
<feature type="transmembrane region" description="Helical" evidence="6">
    <location>
        <begin position="159"/>
        <end position="178"/>
    </location>
</feature>
<protein>
    <submittedName>
        <fullName evidence="7">MFS family permease</fullName>
    </submittedName>
</protein>
<organism evidence="7 8">
    <name type="scientific">Bartonella callosciuri</name>
    <dbReference type="NCBI Taxonomy" id="686223"/>
    <lineage>
        <taxon>Bacteria</taxon>
        <taxon>Pseudomonadati</taxon>
        <taxon>Pseudomonadota</taxon>
        <taxon>Alphaproteobacteria</taxon>
        <taxon>Hyphomicrobiales</taxon>
        <taxon>Bartonellaceae</taxon>
        <taxon>Bartonella</taxon>
    </lineage>
</organism>
<proteinExistence type="predicted"/>
<feature type="transmembrane region" description="Helical" evidence="6">
    <location>
        <begin position="356"/>
        <end position="373"/>
    </location>
</feature>
<feature type="transmembrane region" description="Helical" evidence="6">
    <location>
        <begin position="514"/>
        <end position="532"/>
    </location>
</feature>
<name>A0A840NRQ8_9HYPH</name>
<sequence>MGGKKSTVMSAKRRGKPFPHPGVIFAGPLPKCFVYIFASFILQWAYGLGANVVQSNIVQLTGDFHATLIETTWLVAAYMAPNVSVAIMLIKIRYQFGLRAFAELSILGFVLVCILQLFVTDLRSALIIRFFAGIAAAPLASLALLYMMEAFAPAKKFTIGLSLNYMNAALAAPLSRLISPDLLESVGFTSLSAMEMGLVLISLGCIYALPLTPVVRSKVIQKLDWISYSLIALGLGLNAVIMSVGILYWWYEAPWIGWGLALAVCSLVIAIIIELNREKPLIDLRWLFSKEMVQSVLILLVFHVFLLERSTLAIGFFNLFGLFNREMAPMYFAVILGTLLGGAICVFFLRVGREDYFYLVSLGCLALGAYLDSHVNHLTRPQDMMLSQGLVSFSYALFLPPALCKGFVIAGARGPRYVLSFIAVFLLTQVTGGLMGSALFSSLQFIFAHKNFEALTQNIVATDPLISGNGHTLFSPFYGASVPHLLGSEQGTSKLIEQFKLTANIFAYDDVFRLYFYIATVVFVLFLIKICVQSCSLRFLGKQDNVSEEGCKK</sequence>
<keyword evidence="4 6" id="KW-1133">Transmembrane helix</keyword>
<dbReference type="GO" id="GO:0022857">
    <property type="term" value="F:transmembrane transporter activity"/>
    <property type="evidence" value="ECO:0007669"/>
    <property type="project" value="TreeGrafter"/>
</dbReference>
<dbReference type="RefSeq" id="WP_183229155.1">
    <property type="nucleotide sequence ID" value="NZ_JACHIM010000006.1"/>
</dbReference>
<evidence type="ECO:0000313" key="7">
    <source>
        <dbReference type="EMBL" id="MBB5074214.1"/>
    </source>
</evidence>
<gene>
    <name evidence="7" type="ORF">HNQ69_001351</name>
</gene>
<evidence type="ECO:0000256" key="6">
    <source>
        <dbReference type="SAM" id="Phobius"/>
    </source>
</evidence>
<evidence type="ECO:0000313" key="8">
    <source>
        <dbReference type="Proteomes" id="UP000561417"/>
    </source>
</evidence>
<dbReference type="PANTHER" id="PTHR23501:SF191">
    <property type="entry name" value="VACUOLAR BASIC AMINO ACID TRANSPORTER 4"/>
    <property type="match status" value="1"/>
</dbReference>
<comment type="caution">
    <text evidence="7">The sequence shown here is derived from an EMBL/GenBank/DDBJ whole genome shotgun (WGS) entry which is preliminary data.</text>
</comment>
<dbReference type="PANTHER" id="PTHR23501">
    <property type="entry name" value="MAJOR FACILITATOR SUPERFAMILY"/>
    <property type="match status" value="1"/>
</dbReference>
<evidence type="ECO:0000256" key="5">
    <source>
        <dbReference type="ARBA" id="ARBA00023136"/>
    </source>
</evidence>
<keyword evidence="3 6" id="KW-0812">Transmembrane</keyword>
<feature type="transmembrane region" description="Helical" evidence="6">
    <location>
        <begin position="198"/>
        <end position="215"/>
    </location>
</feature>
<dbReference type="SUPFAM" id="SSF103473">
    <property type="entry name" value="MFS general substrate transporter"/>
    <property type="match status" value="1"/>
</dbReference>
<keyword evidence="2" id="KW-0813">Transport</keyword>
<dbReference type="GO" id="GO:0012505">
    <property type="term" value="C:endomembrane system"/>
    <property type="evidence" value="ECO:0007669"/>
    <property type="project" value="UniProtKB-SubCell"/>
</dbReference>
<keyword evidence="8" id="KW-1185">Reference proteome</keyword>
<evidence type="ECO:0000256" key="4">
    <source>
        <dbReference type="ARBA" id="ARBA00022989"/>
    </source>
</evidence>
<feature type="transmembrane region" description="Helical" evidence="6">
    <location>
        <begin position="417"/>
        <end position="440"/>
    </location>
</feature>
<reference evidence="7 8" key="1">
    <citation type="submission" date="2020-08" db="EMBL/GenBank/DDBJ databases">
        <title>Genomic Encyclopedia of Type Strains, Phase IV (KMG-IV): sequencing the most valuable type-strain genomes for metagenomic binning, comparative biology and taxonomic classification.</title>
        <authorList>
            <person name="Goeker M."/>
        </authorList>
    </citation>
    <scope>NUCLEOTIDE SEQUENCE [LARGE SCALE GENOMIC DNA]</scope>
    <source>
        <strain evidence="7 8">DSM 28538</strain>
    </source>
</reference>
<dbReference type="Gene3D" id="1.20.1250.20">
    <property type="entry name" value="MFS general substrate transporter like domains"/>
    <property type="match status" value="1"/>
</dbReference>
<feature type="transmembrane region" description="Helical" evidence="6">
    <location>
        <begin position="393"/>
        <end position="410"/>
    </location>
</feature>
<evidence type="ECO:0000256" key="1">
    <source>
        <dbReference type="ARBA" id="ARBA00004127"/>
    </source>
</evidence>
<evidence type="ECO:0000256" key="3">
    <source>
        <dbReference type="ARBA" id="ARBA00022692"/>
    </source>
</evidence>